<evidence type="ECO:0000313" key="7">
    <source>
        <dbReference type="Proteomes" id="UP000030787"/>
    </source>
</evidence>
<dbReference type="SUPFAM" id="SSF56281">
    <property type="entry name" value="Metallo-hydrolase/oxidoreductase"/>
    <property type="match status" value="1"/>
</dbReference>
<dbReference type="STRING" id="1577791.Mpt1_c01510"/>
<dbReference type="InterPro" id="IPR001279">
    <property type="entry name" value="Metallo-B-lactamas"/>
</dbReference>
<keyword evidence="7" id="KW-1185">Reference proteome</keyword>
<dbReference type="Gene3D" id="3.60.15.10">
    <property type="entry name" value="Ribonuclease Z/Hydroxyacylglutathione hydrolase-like"/>
    <property type="match status" value="1"/>
</dbReference>
<feature type="domain" description="Metallo-beta-lactamase" evidence="5">
    <location>
        <begin position="13"/>
        <end position="192"/>
    </location>
</feature>
<dbReference type="Proteomes" id="UP000030787">
    <property type="component" value="Chromosome"/>
</dbReference>
<dbReference type="GeneID" id="24817825"/>
<dbReference type="CDD" id="cd06262">
    <property type="entry name" value="metallo-hydrolase-like_MBL-fold"/>
    <property type="match status" value="1"/>
</dbReference>
<dbReference type="EMBL" id="CP010070">
    <property type="protein sequence ID" value="AIZ56053.1"/>
    <property type="molecule type" value="Genomic_DNA"/>
</dbReference>
<protein>
    <submittedName>
        <fullName evidence="6">GloB1 protein</fullName>
        <ecNumber evidence="6">3.1.2.6</ecNumber>
    </submittedName>
</protein>
<accession>A0A0A7LAL2</accession>
<reference evidence="6 7" key="1">
    <citation type="journal article" date="2014" name="Appl. Environ. Microbiol.">
        <title>Comparative Genome Analysis of 'Candidatus Methanoplasma termitum' Indicates a New Mode of Energy Metabolism in the Seventh Order of Methanogens.</title>
        <authorList>
            <person name="Lang K."/>
            <person name="Schuldes J."/>
            <person name="Klingl A."/>
            <person name="Poehlein A."/>
            <person name="Daniel R."/>
            <person name="Brune A."/>
        </authorList>
    </citation>
    <scope>NUCLEOTIDE SEQUENCE [LARGE SCALE GENOMIC DNA]</scope>
    <source>
        <strain evidence="7">Mpt1</strain>
    </source>
</reference>
<sequence>MVVHQVNSGMTSDSNIYLVIGSRAALIDAGTGNENKRNIAKIKELLKGRHLDLIVLTHFHYDHIGGLRGIQDEFGSEAFAGVGDAPYIANGDPAYTLSGLFGDELGRCEITELVEGDIIDLGEHRLRVINTPGHTCGSICLYDEATNSLFSGDTVFASGIGRTDFPSGSTKELIRSLRKLSSMNISMLYPGHMNTTSDGNRAIRNGLFMAGGM</sequence>
<evidence type="ECO:0000256" key="4">
    <source>
        <dbReference type="ARBA" id="ARBA00022833"/>
    </source>
</evidence>
<dbReference type="PANTHER" id="PTHR46233:SF3">
    <property type="entry name" value="HYDROXYACYLGLUTATHIONE HYDROLASE GLOC"/>
    <property type="match status" value="1"/>
</dbReference>
<dbReference type="EC" id="3.1.2.6" evidence="6"/>
<gene>
    <name evidence="6" type="primary">gloB1</name>
    <name evidence="6" type="ORF">Mpt1_c01510</name>
</gene>
<dbReference type="OrthoDB" id="197151at2157"/>
<evidence type="ECO:0000256" key="1">
    <source>
        <dbReference type="ARBA" id="ARBA00001947"/>
    </source>
</evidence>
<dbReference type="AlphaFoldDB" id="A0A0A7LAL2"/>
<dbReference type="Pfam" id="PF00753">
    <property type="entry name" value="Lactamase_B"/>
    <property type="match status" value="1"/>
</dbReference>
<evidence type="ECO:0000256" key="3">
    <source>
        <dbReference type="ARBA" id="ARBA00022801"/>
    </source>
</evidence>
<evidence type="ECO:0000313" key="6">
    <source>
        <dbReference type="EMBL" id="AIZ56053.1"/>
    </source>
</evidence>
<dbReference type="GO" id="GO:0046872">
    <property type="term" value="F:metal ion binding"/>
    <property type="evidence" value="ECO:0007669"/>
    <property type="project" value="UniProtKB-KW"/>
</dbReference>
<dbReference type="SMART" id="SM00849">
    <property type="entry name" value="Lactamase_B"/>
    <property type="match status" value="1"/>
</dbReference>
<dbReference type="RefSeq" id="WP_048111356.1">
    <property type="nucleotide sequence ID" value="NZ_CP010070.1"/>
</dbReference>
<dbReference type="KEGG" id="mear:Mpt1_c01510"/>
<dbReference type="GO" id="GO:0004416">
    <property type="term" value="F:hydroxyacylglutathione hydrolase activity"/>
    <property type="evidence" value="ECO:0007669"/>
    <property type="project" value="UniProtKB-EC"/>
</dbReference>
<comment type="cofactor">
    <cofactor evidence="1">
        <name>Zn(2+)</name>
        <dbReference type="ChEBI" id="CHEBI:29105"/>
    </cofactor>
</comment>
<evidence type="ECO:0000259" key="5">
    <source>
        <dbReference type="SMART" id="SM00849"/>
    </source>
</evidence>
<keyword evidence="2" id="KW-0479">Metal-binding</keyword>
<dbReference type="PANTHER" id="PTHR46233">
    <property type="entry name" value="HYDROXYACYLGLUTATHIONE HYDROLASE GLOC"/>
    <property type="match status" value="1"/>
</dbReference>
<organism evidence="6 7">
    <name type="scientific">Candidatus Methanoplasma termitum</name>
    <dbReference type="NCBI Taxonomy" id="1577791"/>
    <lineage>
        <taxon>Archaea</taxon>
        <taxon>Methanobacteriati</taxon>
        <taxon>Thermoplasmatota</taxon>
        <taxon>Thermoplasmata</taxon>
        <taxon>Methanomassiliicoccales</taxon>
        <taxon>Methanomassiliicoccaceae</taxon>
        <taxon>Candidatus Methanoplasma</taxon>
    </lineage>
</organism>
<name>A0A0A7LAL2_9ARCH</name>
<dbReference type="InterPro" id="IPR051453">
    <property type="entry name" value="MBL_Glyoxalase_II"/>
</dbReference>
<proteinExistence type="predicted"/>
<dbReference type="InterPro" id="IPR036866">
    <property type="entry name" value="RibonucZ/Hydroxyglut_hydro"/>
</dbReference>
<keyword evidence="3 6" id="KW-0378">Hydrolase</keyword>
<keyword evidence="4" id="KW-0862">Zinc</keyword>
<dbReference type="HOGENOM" id="CLU_030571_5_1_2"/>
<evidence type="ECO:0000256" key="2">
    <source>
        <dbReference type="ARBA" id="ARBA00022723"/>
    </source>
</evidence>